<sequence>MSQLYCEDGFNAVFVSPGVEYWFKTLKVFDLFGQSIEEIHNCLVFRSIRFKATLLNLSFWFILGKFDSGVEMAVYFIRLMFDFAPFADRCAQGCNVLRGMLRGCKEGANQNGRGGVVRHRHEGAESYRERKCAAGCGAPDCVENREEDFILGSSRSTCCCCRNKGRLDDGESTVTAA</sequence>
<dbReference type="AlphaFoldDB" id="A0AAV0M7Z5"/>
<evidence type="ECO:0000313" key="1">
    <source>
        <dbReference type="EMBL" id="CAI0442383.1"/>
    </source>
</evidence>
<dbReference type="Proteomes" id="UP001154282">
    <property type="component" value="Unassembled WGS sequence"/>
</dbReference>
<protein>
    <submittedName>
        <fullName evidence="1">Uncharacterized protein</fullName>
    </submittedName>
</protein>
<accession>A0AAV0M7Z5</accession>
<organism evidence="1 2">
    <name type="scientific">Linum tenue</name>
    <dbReference type="NCBI Taxonomy" id="586396"/>
    <lineage>
        <taxon>Eukaryota</taxon>
        <taxon>Viridiplantae</taxon>
        <taxon>Streptophyta</taxon>
        <taxon>Embryophyta</taxon>
        <taxon>Tracheophyta</taxon>
        <taxon>Spermatophyta</taxon>
        <taxon>Magnoliopsida</taxon>
        <taxon>eudicotyledons</taxon>
        <taxon>Gunneridae</taxon>
        <taxon>Pentapetalae</taxon>
        <taxon>rosids</taxon>
        <taxon>fabids</taxon>
        <taxon>Malpighiales</taxon>
        <taxon>Linaceae</taxon>
        <taxon>Linum</taxon>
    </lineage>
</organism>
<reference evidence="1" key="1">
    <citation type="submission" date="2022-08" db="EMBL/GenBank/DDBJ databases">
        <authorList>
            <person name="Gutierrez-Valencia J."/>
        </authorList>
    </citation>
    <scope>NUCLEOTIDE SEQUENCE</scope>
</reference>
<keyword evidence="2" id="KW-1185">Reference proteome</keyword>
<comment type="caution">
    <text evidence="1">The sequence shown here is derived from an EMBL/GenBank/DDBJ whole genome shotgun (WGS) entry which is preliminary data.</text>
</comment>
<gene>
    <name evidence="1" type="ORF">LITE_LOCUS27242</name>
</gene>
<proteinExistence type="predicted"/>
<dbReference type="EMBL" id="CAMGYJ010000007">
    <property type="protein sequence ID" value="CAI0442383.1"/>
    <property type="molecule type" value="Genomic_DNA"/>
</dbReference>
<name>A0AAV0M7Z5_9ROSI</name>
<evidence type="ECO:0000313" key="2">
    <source>
        <dbReference type="Proteomes" id="UP001154282"/>
    </source>
</evidence>